<reference evidence="9 10" key="1">
    <citation type="submission" date="2019-12" db="EMBL/GenBank/DDBJ databases">
        <title>Strain KN286 was isolated from seawater, which was collected from Caroline Seamount in the tropical western Pacific.</title>
        <authorList>
            <person name="Wang Q."/>
        </authorList>
    </citation>
    <scope>NUCLEOTIDE SEQUENCE [LARGE SCALE GENOMIC DNA]</scope>
    <source>
        <strain evidence="9 10">KN286</strain>
    </source>
</reference>
<evidence type="ECO:0000256" key="2">
    <source>
        <dbReference type="ARBA" id="ARBA00009212"/>
    </source>
</evidence>
<evidence type="ECO:0000256" key="4">
    <source>
        <dbReference type="ARBA" id="ARBA00022475"/>
    </source>
</evidence>
<dbReference type="GO" id="GO:0005886">
    <property type="term" value="C:plasma membrane"/>
    <property type="evidence" value="ECO:0007669"/>
    <property type="project" value="UniProtKB-SubCell"/>
</dbReference>
<sequence>MTILQKSVDGFLGLCIEISAAFILIGLLCALYRLVAGKSLADRVVALDLISMLLVAFLALFALATAKPAYLDAAIALALTSFLATVAYARFIDRSAHQAREDEAAETAATAADAGGDA</sequence>
<dbReference type="Proteomes" id="UP000436016">
    <property type="component" value="Unassembled WGS sequence"/>
</dbReference>
<evidence type="ECO:0000256" key="6">
    <source>
        <dbReference type="ARBA" id="ARBA00022989"/>
    </source>
</evidence>
<evidence type="ECO:0000313" key="10">
    <source>
        <dbReference type="Proteomes" id="UP000436016"/>
    </source>
</evidence>
<comment type="caution">
    <text evidence="9">The sequence shown here is derived from an EMBL/GenBank/DDBJ whole genome shotgun (WGS) entry which is preliminary data.</text>
</comment>
<dbReference type="EMBL" id="WUWG01000001">
    <property type="protein sequence ID" value="MXU63878.1"/>
    <property type="molecule type" value="Genomic_DNA"/>
</dbReference>
<name>A0A6B0TPV2_9RHOB</name>
<comment type="similarity">
    <text evidence="2">Belongs to the CPA3 antiporters (TC 2.A.63) subunit F family.</text>
</comment>
<evidence type="ECO:0000256" key="8">
    <source>
        <dbReference type="SAM" id="Phobius"/>
    </source>
</evidence>
<comment type="subcellular location">
    <subcellularLocation>
        <location evidence="1">Cell membrane</location>
        <topology evidence="1">Multi-pass membrane protein</topology>
    </subcellularLocation>
</comment>
<keyword evidence="6 8" id="KW-1133">Transmembrane helix</keyword>
<evidence type="ECO:0000256" key="7">
    <source>
        <dbReference type="ARBA" id="ARBA00023136"/>
    </source>
</evidence>
<feature type="transmembrane region" description="Helical" evidence="8">
    <location>
        <begin position="44"/>
        <end position="64"/>
    </location>
</feature>
<accession>A0A6B0TPV2</accession>
<dbReference type="AlphaFoldDB" id="A0A6B0TPV2"/>
<evidence type="ECO:0000256" key="1">
    <source>
        <dbReference type="ARBA" id="ARBA00004651"/>
    </source>
</evidence>
<keyword evidence="5 8" id="KW-0812">Transmembrane</keyword>
<evidence type="ECO:0000256" key="5">
    <source>
        <dbReference type="ARBA" id="ARBA00022692"/>
    </source>
</evidence>
<keyword evidence="3" id="KW-0813">Transport</keyword>
<dbReference type="PANTHER" id="PTHR34702:SF1">
    <property type="entry name" value="NA(+)_H(+) ANTIPORTER SUBUNIT F"/>
    <property type="match status" value="1"/>
</dbReference>
<dbReference type="GO" id="GO:0015385">
    <property type="term" value="F:sodium:proton antiporter activity"/>
    <property type="evidence" value="ECO:0007669"/>
    <property type="project" value="TreeGrafter"/>
</dbReference>
<dbReference type="RefSeq" id="WP_160850877.1">
    <property type="nucleotide sequence ID" value="NZ_WUWG01000001.1"/>
</dbReference>
<protein>
    <submittedName>
        <fullName evidence="9">Multiple resistance and pH regulation protein F</fullName>
    </submittedName>
</protein>
<dbReference type="InterPro" id="IPR007208">
    <property type="entry name" value="MrpF/PhaF-like"/>
</dbReference>
<dbReference type="PANTHER" id="PTHR34702">
    <property type="entry name" value="NA(+)/H(+) ANTIPORTER SUBUNIT F1"/>
    <property type="match status" value="1"/>
</dbReference>
<keyword evidence="4" id="KW-1003">Cell membrane</keyword>
<feature type="transmembrane region" description="Helical" evidence="8">
    <location>
        <begin position="70"/>
        <end position="91"/>
    </location>
</feature>
<gene>
    <name evidence="9" type="ORF">GSH16_00360</name>
</gene>
<proteinExistence type="inferred from homology"/>
<keyword evidence="10" id="KW-1185">Reference proteome</keyword>
<feature type="transmembrane region" description="Helical" evidence="8">
    <location>
        <begin position="12"/>
        <end position="32"/>
    </location>
</feature>
<dbReference type="Pfam" id="PF04066">
    <property type="entry name" value="MrpF_PhaF"/>
    <property type="match status" value="1"/>
</dbReference>
<evidence type="ECO:0000313" key="9">
    <source>
        <dbReference type="EMBL" id="MXU63878.1"/>
    </source>
</evidence>
<organism evidence="9 10">
    <name type="scientific">Oceanomicrobium pacificus</name>
    <dbReference type="NCBI Taxonomy" id="2692916"/>
    <lineage>
        <taxon>Bacteria</taxon>
        <taxon>Pseudomonadati</taxon>
        <taxon>Pseudomonadota</taxon>
        <taxon>Alphaproteobacteria</taxon>
        <taxon>Rhodobacterales</taxon>
        <taxon>Paracoccaceae</taxon>
        <taxon>Oceanomicrobium</taxon>
    </lineage>
</organism>
<keyword evidence="7 8" id="KW-0472">Membrane</keyword>
<evidence type="ECO:0000256" key="3">
    <source>
        <dbReference type="ARBA" id="ARBA00022448"/>
    </source>
</evidence>